<reference evidence="7 8" key="1">
    <citation type="submission" date="2017-08" db="EMBL/GenBank/DDBJ databases">
        <title>Acidophilic green algal genome provides insights into adaptation to an acidic environment.</title>
        <authorList>
            <person name="Hirooka S."/>
            <person name="Hirose Y."/>
            <person name="Kanesaki Y."/>
            <person name="Higuchi S."/>
            <person name="Fujiwara T."/>
            <person name="Onuma R."/>
            <person name="Era A."/>
            <person name="Ohbayashi R."/>
            <person name="Uzuka A."/>
            <person name="Nozaki H."/>
            <person name="Yoshikawa H."/>
            <person name="Miyagishima S.Y."/>
        </authorList>
    </citation>
    <scope>NUCLEOTIDE SEQUENCE [LARGE SCALE GENOMIC DNA]</scope>
    <source>
        <strain evidence="7 8">NIES-2499</strain>
    </source>
</reference>
<feature type="domain" description="NADH:ubiquinone oxidoreductase intermediate-associated protein 30" evidence="6">
    <location>
        <begin position="29"/>
        <end position="190"/>
    </location>
</feature>
<proteinExistence type="inferred from homology"/>
<dbReference type="SUPFAM" id="SSF49785">
    <property type="entry name" value="Galactose-binding domain-like"/>
    <property type="match status" value="1"/>
</dbReference>
<comment type="caution">
    <text evidence="7">The sequence shown here is derived from an EMBL/GenBank/DDBJ whole genome shotgun (WGS) entry which is preliminary data.</text>
</comment>
<keyword evidence="8" id="KW-1185">Reference proteome</keyword>
<evidence type="ECO:0000259" key="6">
    <source>
        <dbReference type="Pfam" id="PF08547"/>
    </source>
</evidence>
<gene>
    <name evidence="7" type="ORF">CEUSTIGMA_g11382.t1</name>
</gene>
<feature type="region of interest" description="Disordered" evidence="5">
    <location>
        <begin position="232"/>
        <end position="264"/>
    </location>
</feature>
<keyword evidence="4" id="KW-0143">Chaperone</keyword>
<dbReference type="GO" id="GO:0051082">
    <property type="term" value="F:unfolded protein binding"/>
    <property type="evidence" value="ECO:0007669"/>
    <property type="project" value="TreeGrafter"/>
</dbReference>
<evidence type="ECO:0000256" key="1">
    <source>
        <dbReference type="ARBA" id="ARBA00004173"/>
    </source>
</evidence>
<comment type="subcellular location">
    <subcellularLocation>
        <location evidence="1">Mitochondrion</location>
    </subcellularLocation>
</comment>
<dbReference type="Pfam" id="PF08547">
    <property type="entry name" value="CIA30"/>
    <property type="match status" value="1"/>
</dbReference>
<evidence type="ECO:0000256" key="3">
    <source>
        <dbReference type="ARBA" id="ARBA00023128"/>
    </source>
</evidence>
<dbReference type="InterPro" id="IPR013857">
    <property type="entry name" value="NADH-UbQ_OxRdtase-assoc_prot30"/>
</dbReference>
<dbReference type="PANTHER" id="PTHR13194">
    <property type="entry name" value="COMPLEX I INTERMEDIATE-ASSOCIATED PROTEIN 30"/>
    <property type="match status" value="1"/>
</dbReference>
<evidence type="ECO:0000313" key="8">
    <source>
        <dbReference type="Proteomes" id="UP000232323"/>
    </source>
</evidence>
<evidence type="ECO:0000256" key="5">
    <source>
        <dbReference type="SAM" id="MobiDB-lite"/>
    </source>
</evidence>
<keyword evidence="3" id="KW-0496">Mitochondrion</keyword>
<name>A0A250XLK8_9CHLO</name>
<dbReference type="GO" id="GO:0032981">
    <property type="term" value="P:mitochondrial respiratory chain complex I assembly"/>
    <property type="evidence" value="ECO:0007669"/>
    <property type="project" value="TreeGrafter"/>
</dbReference>
<dbReference type="OrthoDB" id="42561at2759"/>
<dbReference type="PANTHER" id="PTHR13194:SF18">
    <property type="entry name" value="COMPLEX I INTERMEDIATE-ASSOCIATED PROTEIN 30, MITOCHONDRIAL"/>
    <property type="match status" value="1"/>
</dbReference>
<dbReference type="GO" id="GO:0006120">
    <property type="term" value="P:mitochondrial electron transport, NADH to ubiquinone"/>
    <property type="evidence" value="ECO:0007669"/>
    <property type="project" value="TreeGrafter"/>
</dbReference>
<organism evidence="7 8">
    <name type="scientific">Chlamydomonas eustigma</name>
    <dbReference type="NCBI Taxonomy" id="1157962"/>
    <lineage>
        <taxon>Eukaryota</taxon>
        <taxon>Viridiplantae</taxon>
        <taxon>Chlorophyta</taxon>
        <taxon>core chlorophytes</taxon>
        <taxon>Chlorophyceae</taxon>
        <taxon>CS clade</taxon>
        <taxon>Chlamydomonadales</taxon>
        <taxon>Chlamydomonadaceae</taxon>
        <taxon>Chlamydomonas</taxon>
    </lineage>
</organism>
<evidence type="ECO:0000256" key="2">
    <source>
        <dbReference type="ARBA" id="ARBA00007884"/>
    </source>
</evidence>
<dbReference type="GO" id="GO:0005739">
    <property type="term" value="C:mitochondrion"/>
    <property type="evidence" value="ECO:0007669"/>
    <property type="project" value="UniProtKB-SubCell"/>
</dbReference>
<accession>A0A250XLK8</accession>
<evidence type="ECO:0000256" key="4">
    <source>
        <dbReference type="ARBA" id="ARBA00023186"/>
    </source>
</evidence>
<feature type="compositionally biased region" description="Low complexity" evidence="5">
    <location>
        <begin position="238"/>
        <end position="255"/>
    </location>
</feature>
<sequence length="289" mass="31554">MIRDILRFAWRKVDNFLTAGINPDPIVLCQFRGKADLDKWRVFTDASFGGTSSAKLELSAEGKSAVFSGQYSKDVGEAGLLIRSGYCGINHVRPCNVNLALHDYLDFRIKGDGNTYIASLRADQLSGGDEEAWQAPLPTRQNGDWENVRLELNDFIFTFRGRLVKQSQSVGTIPKESIMSVGIILAASDDMSSIGGFRFELESVTAGAHYVTGMKAQRKIFHGDDKQFRYDPMWDLKPSSQSASGRASSIPSSPSDTLGGRKLRAATTVVATMTPISAPVTSSGRDDNT</sequence>
<dbReference type="EMBL" id="BEGY01000112">
    <property type="protein sequence ID" value="GAX83958.1"/>
    <property type="molecule type" value="Genomic_DNA"/>
</dbReference>
<dbReference type="AlphaFoldDB" id="A0A250XLK8"/>
<dbReference type="Proteomes" id="UP000232323">
    <property type="component" value="Unassembled WGS sequence"/>
</dbReference>
<comment type="similarity">
    <text evidence="2">Belongs to the CIA30 family.</text>
</comment>
<dbReference type="STRING" id="1157962.A0A250XLK8"/>
<dbReference type="InterPro" id="IPR008979">
    <property type="entry name" value="Galactose-bd-like_sf"/>
</dbReference>
<protein>
    <recommendedName>
        <fullName evidence="6">NADH:ubiquinone oxidoreductase intermediate-associated protein 30 domain-containing protein</fullName>
    </recommendedName>
</protein>
<evidence type="ECO:0000313" key="7">
    <source>
        <dbReference type="EMBL" id="GAX83958.1"/>
    </source>
</evidence>
<dbReference type="InterPro" id="IPR039131">
    <property type="entry name" value="NDUFAF1"/>
</dbReference>